<evidence type="ECO:0000256" key="1">
    <source>
        <dbReference type="SAM" id="Phobius"/>
    </source>
</evidence>
<keyword evidence="1" id="KW-1133">Transmembrane helix</keyword>
<accession>A0A395I5N2</accession>
<gene>
    <name evidence="2" type="ORF">BO97DRAFT_215636</name>
</gene>
<feature type="transmembrane region" description="Helical" evidence="1">
    <location>
        <begin position="24"/>
        <end position="52"/>
    </location>
</feature>
<dbReference type="EMBL" id="KZ824271">
    <property type="protein sequence ID" value="RAL15542.1"/>
    <property type="molecule type" value="Genomic_DNA"/>
</dbReference>
<keyword evidence="1" id="KW-0812">Transmembrane</keyword>
<dbReference type="RefSeq" id="XP_025554696.1">
    <property type="nucleotide sequence ID" value="XM_025690607.1"/>
</dbReference>
<sequence>MSVLMQCPESSVPALVVLVARGDWIWLMPFVGSLCLVVVSSFEVCSCVIVGLSPMGFCARISSRLSHGKGCATEYRV</sequence>
<evidence type="ECO:0000313" key="3">
    <source>
        <dbReference type="Proteomes" id="UP000248961"/>
    </source>
</evidence>
<dbReference type="Proteomes" id="UP000248961">
    <property type="component" value="Unassembled WGS sequence"/>
</dbReference>
<proteinExistence type="predicted"/>
<dbReference type="VEuPathDB" id="FungiDB:BO97DRAFT_215636"/>
<organism evidence="2 3">
    <name type="scientific">Aspergillus homomorphus (strain CBS 101889)</name>
    <dbReference type="NCBI Taxonomy" id="1450537"/>
    <lineage>
        <taxon>Eukaryota</taxon>
        <taxon>Fungi</taxon>
        <taxon>Dikarya</taxon>
        <taxon>Ascomycota</taxon>
        <taxon>Pezizomycotina</taxon>
        <taxon>Eurotiomycetes</taxon>
        <taxon>Eurotiomycetidae</taxon>
        <taxon>Eurotiales</taxon>
        <taxon>Aspergillaceae</taxon>
        <taxon>Aspergillus</taxon>
        <taxon>Aspergillus subgen. Circumdati</taxon>
    </lineage>
</organism>
<protein>
    <submittedName>
        <fullName evidence="2">Uncharacterized protein</fullName>
    </submittedName>
</protein>
<dbReference type="GeneID" id="37194896"/>
<evidence type="ECO:0000313" key="2">
    <source>
        <dbReference type="EMBL" id="RAL15542.1"/>
    </source>
</evidence>
<reference evidence="2 3" key="1">
    <citation type="submission" date="2018-02" db="EMBL/GenBank/DDBJ databases">
        <title>The genomes of Aspergillus section Nigri reveals drivers in fungal speciation.</title>
        <authorList>
            <consortium name="DOE Joint Genome Institute"/>
            <person name="Vesth T.C."/>
            <person name="Nybo J."/>
            <person name="Theobald S."/>
            <person name="Brandl J."/>
            <person name="Frisvad J.C."/>
            <person name="Nielsen K.F."/>
            <person name="Lyhne E.K."/>
            <person name="Kogle M.E."/>
            <person name="Kuo A."/>
            <person name="Riley R."/>
            <person name="Clum A."/>
            <person name="Nolan M."/>
            <person name="Lipzen A."/>
            <person name="Salamov A."/>
            <person name="Henrissat B."/>
            <person name="Wiebenga A."/>
            <person name="De vries R.P."/>
            <person name="Grigoriev I.V."/>
            <person name="Mortensen U.H."/>
            <person name="Andersen M.R."/>
            <person name="Baker S.E."/>
        </authorList>
    </citation>
    <scope>NUCLEOTIDE SEQUENCE [LARGE SCALE GENOMIC DNA]</scope>
    <source>
        <strain evidence="2 3">CBS 101889</strain>
    </source>
</reference>
<keyword evidence="1" id="KW-0472">Membrane</keyword>
<name>A0A395I5N2_ASPHC</name>
<dbReference type="AlphaFoldDB" id="A0A395I5N2"/>
<keyword evidence="3" id="KW-1185">Reference proteome</keyword>